<dbReference type="PANTHER" id="PTHR43380">
    <property type="entry name" value="2-OXOISOVALERATE DEHYDROGENASE SUBUNIT ALPHA, MITOCHONDRIAL"/>
    <property type="match status" value="1"/>
</dbReference>
<evidence type="ECO:0000313" key="12">
    <source>
        <dbReference type="Proteomes" id="UP000749559"/>
    </source>
</evidence>
<comment type="cofactor">
    <cofactor evidence="1 9">
        <name>thiamine diphosphate</name>
        <dbReference type="ChEBI" id="CHEBI:58937"/>
    </cofactor>
</comment>
<keyword evidence="12" id="KW-1185">Reference proteome</keyword>
<keyword evidence="5" id="KW-0809">Transit peptide</keyword>
<dbReference type="EC" id="1.2.4.4" evidence="9"/>
<evidence type="ECO:0000256" key="1">
    <source>
        <dbReference type="ARBA" id="ARBA00001964"/>
    </source>
</evidence>
<keyword evidence="8" id="KW-0496">Mitochondrion</keyword>
<dbReference type="GO" id="GO:0046872">
    <property type="term" value="F:metal ion binding"/>
    <property type="evidence" value="ECO:0007669"/>
    <property type="project" value="UniProtKB-KW"/>
</dbReference>
<keyword evidence="4" id="KW-0479">Metal-binding</keyword>
<evidence type="ECO:0000256" key="7">
    <source>
        <dbReference type="ARBA" id="ARBA00023002"/>
    </source>
</evidence>
<evidence type="ECO:0000256" key="9">
    <source>
        <dbReference type="RuleBase" id="RU365014"/>
    </source>
</evidence>
<dbReference type="Pfam" id="PF00676">
    <property type="entry name" value="E1_dh"/>
    <property type="match status" value="1"/>
</dbReference>
<keyword evidence="9" id="KW-0786">Thiamine pyrophosphate</keyword>
<dbReference type="GO" id="GO:0009083">
    <property type="term" value="P:branched-chain amino acid catabolic process"/>
    <property type="evidence" value="ECO:0007669"/>
    <property type="project" value="TreeGrafter"/>
</dbReference>
<dbReference type="InterPro" id="IPR029061">
    <property type="entry name" value="THDP-binding"/>
</dbReference>
<evidence type="ECO:0000259" key="10">
    <source>
        <dbReference type="Pfam" id="PF00676"/>
    </source>
</evidence>
<dbReference type="Proteomes" id="UP000749559">
    <property type="component" value="Unassembled WGS sequence"/>
</dbReference>
<protein>
    <recommendedName>
        <fullName evidence="9">2-oxoisovalerate dehydrogenase subunit alpha</fullName>
        <ecNumber evidence="9">1.2.4.4</ecNumber>
    </recommendedName>
    <alternativeName>
        <fullName evidence="9">Branched-chain alpha-keto acid dehydrogenase E1 component alpha chain</fullName>
    </alternativeName>
</protein>
<comment type="similarity">
    <text evidence="3 9">Belongs to the BCKDHA family.</text>
</comment>
<evidence type="ECO:0000256" key="2">
    <source>
        <dbReference type="ARBA" id="ARBA00004305"/>
    </source>
</evidence>
<dbReference type="CDD" id="cd02000">
    <property type="entry name" value="TPP_E1_PDC_ADC_BCADC"/>
    <property type="match status" value="1"/>
</dbReference>
<dbReference type="EMBL" id="CAIIXF020000008">
    <property type="protein sequence ID" value="CAH1793114.1"/>
    <property type="molecule type" value="Genomic_DNA"/>
</dbReference>
<sequence>MAVIFRKCIWNFFSISSKISSQELVAIAPICTSSNFGQSSGQGQPTGVDPSLAHLDDSPQYPGIRTAEYTLDMDFNFPENDKPMPVYRLMDKKGKILDPSQDPKLDEDKVKKMYKNMVTLKIMDKIMYDSQRQGRISFYMTNFGEEGAQTGSSAALNDDDLVFGQYREAGVLTWRGYTPYQAMSQCYSNADDMLKGRSVLTWRGYTPYQAMSQCYSNADDMLKGRSMPVHYGSKELNFVPMSSPLGTQFPQAAGAAYAFKRAQNGRCVVCYFGDGAASEGDAHPAFNFAATLECPVIFFCRNNGYAISTPTTDQYRGDGIASRGSGYGMASVRVDGNDTFAVYNVTKAAREVAVGHNRPVLIEAMTYRVGHHSTSDDSSAYRSTDEVRTWEERDNPINRLRHYMTNQGWWCDDTDKSYQKETRKMVLDAFHKADKRIRPNPEYMFEDVYDTMPPHLQEQFNEMKEHVANYREHYPLEKYEKFV</sequence>
<feature type="domain" description="Dehydrogenase E1 component" evidence="10">
    <location>
        <begin position="196"/>
        <end position="441"/>
    </location>
</feature>
<evidence type="ECO:0000256" key="5">
    <source>
        <dbReference type="ARBA" id="ARBA00022946"/>
    </source>
</evidence>
<name>A0A8S4PHD0_OWEFU</name>
<dbReference type="Gene3D" id="3.40.50.970">
    <property type="match status" value="2"/>
</dbReference>
<dbReference type="FunFam" id="3.40.50.970:FF:000015">
    <property type="entry name" value="2-oxoisovalerate dehydrogenase subunit alpha"/>
    <property type="match status" value="1"/>
</dbReference>
<organism evidence="11 12">
    <name type="scientific">Owenia fusiformis</name>
    <name type="common">Polychaete worm</name>
    <dbReference type="NCBI Taxonomy" id="6347"/>
    <lineage>
        <taxon>Eukaryota</taxon>
        <taxon>Metazoa</taxon>
        <taxon>Spiralia</taxon>
        <taxon>Lophotrochozoa</taxon>
        <taxon>Annelida</taxon>
        <taxon>Polychaeta</taxon>
        <taxon>Sedentaria</taxon>
        <taxon>Canalipalpata</taxon>
        <taxon>Sabellida</taxon>
        <taxon>Oweniida</taxon>
        <taxon>Oweniidae</taxon>
        <taxon>Owenia</taxon>
    </lineage>
</organism>
<evidence type="ECO:0000256" key="4">
    <source>
        <dbReference type="ARBA" id="ARBA00022723"/>
    </source>
</evidence>
<evidence type="ECO:0000256" key="3">
    <source>
        <dbReference type="ARBA" id="ARBA00008646"/>
    </source>
</evidence>
<evidence type="ECO:0000313" key="11">
    <source>
        <dbReference type="EMBL" id="CAH1793114.1"/>
    </source>
</evidence>
<accession>A0A8S4PHD0</accession>
<dbReference type="AlphaFoldDB" id="A0A8S4PHD0"/>
<dbReference type="GO" id="GO:0003863">
    <property type="term" value="F:branched-chain 2-oxo acid dehydrogenase activity"/>
    <property type="evidence" value="ECO:0007669"/>
    <property type="project" value="UniProtKB-EC"/>
</dbReference>
<dbReference type="InterPro" id="IPR001017">
    <property type="entry name" value="DH_E1"/>
</dbReference>
<comment type="function">
    <text evidence="9">The branched-chain alpha-keto dehydrogenase complex catalyzes the overall conversion of alpha-keto acids to acyl-CoA and CO(2). It contains multiple copies of three enzymatic components: branched-chain alpha-keto acid decarboxylase (E1), lipoamide acyltransferase (E2) and lipoamide dehydrogenase (E3).</text>
</comment>
<comment type="caution">
    <text evidence="11">The sequence shown here is derived from an EMBL/GenBank/DDBJ whole genome shotgun (WGS) entry which is preliminary data.</text>
</comment>
<dbReference type="SUPFAM" id="SSF52518">
    <property type="entry name" value="Thiamin diphosphate-binding fold (THDP-binding)"/>
    <property type="match status" value="1"/>
</dbReference>
<proteinExistence type="inferred from homology"/>
<comment type="subcellular location">
    <subcellularLocation>
        <location evidence="2">Mitochondrion matrix</location>
    </subcellularLocation>
</comment>
<keyword evidence="6" id="KW-0630">Potassium</keyword>
<dbReference type="PANTHER" id="PTHR43380:SF1">
    <property type="entry name" value="2-OXOISOVALERATE DEHYDROGENASE SUBUNIT ALPHA, MITOCHONDRIAL"/>
    <property type="match status" value="1"/>
</dbReference>
<comment type="catalytic activity">
    <reaction evidence="9">
        <text>N(6)-[(R)-lipoyl]-L-lysyl-[protein] + 3-methyl-2-oxobutanoate + H(+) = N(6)-[(R)-S(8)-2-methylpropanoyldihydrolipoyl]-L-lysyl-[protein] + CO2</text>
        <dbReference type="Rhea" id="RHEA:13457"/>
        <dbReference type="Rhea" id="RHEA-COMP:10474"/>
        <dbReference type="Rhea" id="RHEA-COMP:10497"/>
        <dbReference type="ChEBI" id="CHEBI:11851"/>
        <dbReference type="ChEBI" id="CHEBI:15378"/>
        <dbReference type="ChEBI" id="CHEBI:16526"/>
        <dbReference type="ChEBI" id="CHEBI:83099"/>
        <dbReference type="ChEBI" id="CHEBI:83142"/>
        <dbReference type="EC" id="1.2.4.4"/>
    </reaction>
</comment>
<gene>
    <name evidence="11" type="ORF">OFUS_LOCUS18005</name>
</gene>
<dbReference type="OrthoDB" id="3845at2759"/>
<evidence type="ECO:0000256" key="8">
    <source>
        <dbReference type="ARBA" id="ARBA00023128"/>
    </source>
</evidence>
<keyword evidence="7 9" id="KW-0560">Oxidoreductase</keyword>
<evidence type="ECO:0000256" key="6">
    <source>
        <dbReference type="ARBA" id="ARBA00022958"/>
    </source>
</evidence>
<reference evidence="11" key="1">
    <citation type="submission" date="2022-03" db="EMBL/GenBank/DDBJ databases">
        <authorList>
            <person name="Martin C."/>
        </authorList>
    </citation>
    <scope>NUCLEOTIDE SEQUENCE</scope>
</reference>
<dbReference type="InterPro" id="IPR050771">
    <property type="entry name" value="Alpha-ketoacid_DH_E1_comp"/>
</dbReference>
<dbReference type="GO" id="GO:0005759">
    <property type="term" value="C:mitochondrial matrix"/>
    <property type="evidence" value="ECO:0007669"/>
    <property type="project" value="UniProtKB-SubCell"/>
</dbReference>